<protein>
    <submittedName>
        <fullName evidence="2">Uncharacterized protein</fullName>
    </submittedName>
</protein>
<feature type="region of interest" description="Disordered" evidence="1">
    <location>
        <begin position="1"/>
        <end position="47"/>
    </location>
</feature>
<evidence type="ECO:0000256" key="1">
    <source>
        <dbReference type="SAM" id="MobiDB-lite"/>
    </source>
</evidence>
<evidence type="ECO:0000313" key="3">
    <source>
        <dbReference type="Proteomes" id="UP000054843"/>
    </source>
</evidence>
<sequence>LDFTMPSSSSAFEKAEFKSASSLKKKSKTSSTDTNNNDEMKKLSFEDSGCTADIETPAIEKVKKSKKHKKKNRKLDNDASLLQNMNETNCNDYEEDVQDNSVMSRPSIDGYSCGLKLRELIRTHVLGTAEENVSEESALMNGDDDLAELNDTNIKLKKHKFVVLLFIFIFQ</sequence>
<name>A0A0V1N754_9BILA</name>
<dbReference type="EMBL" id="JYDO01000005">
    <property type="protein sequence ID" value="KRZ79805.1"/>
    <property type="molecule type" value="Genomic_DNA"/>
</dbReference>
<organism evidence="2 3">
    <name type="scientific">Trichinella papuae</name>
    <dbReference type="NCBI Taxonomy" id="268474"/>
    <lineage>
        <taxon>Eukaryota</taxon>
        <taxon>Metazoa</taxon>
        <taxon>Ecdysozoa</taxon>
        <taxon>Nematoda</taxon>
        <taxon>Enoplea</taxon>
        <taxon>Dorylaimia</taxon>
        <taxon>Trichinellida</taxon>
        <taxon>Trichinellidae</taxon>
        <taxon>Trichinella</taxon>
    </lineage>
</organism>
<proteinExistence type="predicted"/>
<feature type="compositionally biased region" description="Polar residues" evidence="1">
    <location>
        <begin position="1"/>
        <end position="11"/>
    </location>
</feature>
<comment type="caution">
    <text evidence="2">The sequence shown here is derived from an EMBL/GenBank/DDBJ whole genome shotgun (WGS) entry which is preliminary data.</text>
</comment>
<gene>
    <name evidence="2" type="ORF">T10_11949</name>
</gene>
<evidence type="ECO:0000313" key="2">
    <source>
        <dbReference type="EMBL" id="KRZ79805.1"/>
    </source>
</evidence>
<reference evidence="2 3" key="1">
    <citation type="submission" date="2015-01" db="EMBL/GenBank/DDBJ databases">
        <title>Evolution of Trichinella species and genotypes.</title>
        <authorList>
            <person name="Korhonen P.K."/>
            <person name="Edoardo P."/>
            <person name="Giuseppe L.R."/>
            <person name="Gasser R.B."/>
        </authorList>
    </citation>
    <scope>NUCLEOTIDE SEQUENCE [LARGE SCALE GENOMIC DNA]</scope>
    <source>
        <strain evidence="2">ISS1980</strain>
    </source>
</reference>
<feature type="region of interest" description="Disordered" evidence="1">
    <location>
        <begin position="61"/>
        <end position="83"/>
    </location>
</feature>
<dbReference type="AlphaFoldDB" id="A0A0V1N754"/>
<feature type="compositionally biased region" description="Basic residues" evidence="1">
    <location>
        <begin position="63"/>
        <end position="73"/>
    </location>
</feature>
<keyword evidence="3" id="KW-1185">Reference proteome</keyword>
<accession>A0A0V1N754</accession>
<feature type="non-terminal residue" evidence="2">
    <location>
        <position position="1"/>
    </location>
</feature>
<dbReference type="Proteomes" id="UP000054843">
    <property type="component" value="Unassembled WGS sequence"/>
</dbReference>